<feature type="transmembrane region" description="Helical" evidence="1">
    <location>
        <begin position="29"/>
        <end position="48"/>
    </location>
</feature>
<evidence type="ECO:0000313" key="2">
    <source>
        <dbReference type="EMBL" id="TWT79723.1"/>
    </source>
</evidence>
<dbReference type="RefSeq" id="WP_146394878.1">
    <property type="nucleotide sequence ID" value="NZ_SJPJ01000001.1"/>
</dbReference>
<comment type="caution">
    <text evidence="2">The sequence shown here is derived from an EMBL/GenBank/DDBJ whole genome shotgun (WGS) entry which is preliminary data.</text>
</comment>
<name>A0A5C5YZ84_9BACT</name>
<keyword evidence="1" id="KW-0472">Membrane</keyword>
<keyword evidence="1" id="KW-1133">Transmembrane helix</keyword>
<feature type="transmembrane region" description="Helical" evidence="1">
    <location>
        <begin position="97"/>
        <end position="115"/>
    </location>
</feature>
<keyword evidence="1" id="KW-0812">Transmembrane</keyword>
<evidence type="ECO:0000313" key="3">
    <source>
        <dbReference type="Proteomes" id="UP000315010"/>
    </source>
</evidence>
<dbReference type="Proteomes" id="UP000315010">
    <property type="component" value="Unassembled WGS sequence"/>
</dbReference>
<feature type="transmembrane region" description="Helical" evidence="1">
    <location>
        <begin position="68"/>
        <end position="85"/>
    </location>
</feature>
<reference evidence="2 3" key="1">
    <citation type="submission" date="2019-02" db="EMBL/GenBank/DDBJ databases">
        <title>Deep-cultivation of Planctomycetes and their phenomic and genomic characterization uncovers novel biology.</title>
        <authorList>
            <person name="Wiegand S."/>
            <person name="Jogler M."/>
            <person name="Boedeker C."/>
            <person name="Pinto D."/>
            <person name="Vollmers J."/>
            <person name="Rivas-Marin E."/>
            <person name="Kohn T."/>
            <person name="Peeters S.H."/>
            <person name="Heuer A."/>
            <person name="Rast P."/>
            <person name="Oberbeckmann S."/>
            <person name="Bunk B."/>
            <person name="Jeske O."/>
            <person name="Meyerdierks A."/>
            <person name="Storesund J.E."/>
            <person name="Kallscheuer N."/>
            <person name="Luecker S."/>
            <person name="Lage O.M."/>
            <person name="Pohl T."/>
            <person name="Merkel B.J."/>
            <person name="Hornburger P."/>
            <person name="Mueller R.-W."/>
            <person name="Bruemmer F."/>
            <person name="Labrenz M."/>
            <person name="Spormann A.M."/>
            <person name="Op Den Camp H."/>
            <person name="Overmann J."/>
            <person name="Amann R."/>
            <person name="Jetten M.S.M."/>
            <person name="Mascher T."/>
            <person name="Medema M.H."/>
            <person name="Devos D.P."/>
            <person name="Kaster A.-K."/>
            <person name="Ovreas L."/>
            <person name="Rohde M."/>
            <person name="Galperin M.Y."/>
            <person name="Jogler C."/>
        </authorList>
    </citation>
    <scope>NUCLEOTIDE SEQUENCE [LARGE SCALE GENOMIC DNA]</scope>
    <source>
        <strain evidence="2 3">CA13</strain>
    </source>
</reference>
<dbReference type="EMBL" id="SJPJ01000001">
    <property type="protein sequence ID" value="TWT79723.1"/>
    <property type="molecule type" value="Genomic_DNA"/>
</dbReference>
<evidence type="ECO:0000256" key="1">
    <source>
        <dbReference type="SAM" id="Phobius"/>
    </source>
</evidence>
<organism evidence="2 3">
    <name type="scientific">Novipirellula herctigrandis</name>
    <dbReference type="NCBI Taxonomy" id="2527986"/>
    <lineage>
        <taxon>Bacteria</taxon>
        <taxon>Pseudomonadati</taxon>
        <taxon>Planctomycetota</taxon>
        <taxon>Planctomycetia</taxon>
        <taxon>Pirellulales</taxon>
        <taxon>Pirellulaceae</taxon>
        <taxon>Novipirellula</taxon>
    </lineage>
</organism>
<keyword evidence="3" id="KW-1185">Reference proteome</keyword>
<gene>
    <name evidence="2" type="ORF">CA13_11300</name>
</gene>
<dbReference type="AlphaFoldDB" id="A0A5C5YZ84"/>
<sequence length="116" mass="12704">MIDLNPYQPSTSVDDPAAKPVLALQRDPYLIVASICGTCIAAYVMLGTILNGLDFLRSPSMRDAITEAWLMLLLAAGFVVCTAAYRISKNRLGINRVHFSIATTFATILALYVEFF</sequence>
<accession>A0A5C5YZ84</accession>
<protein>
    <submittedName>
        <fullName evidence="2">Uncharacterized protein</fullName>
    </submittedName>
</protein>
<proteinExistence type="predicted"/>